<keyword evidence="6" id="KW-1185">Reference proteome</keyword>
<keyword evidence="1" id="KW-0560">Oxidoreductase</keyword>
<keyword evidence="2" id="KW-0049">Antioxidant</keyword>
<protein>
    <submittedName>
        <fullName evidence="5">Peroxiredoxin</fullName>
    </submittedName>
</protein>
<evidence type="ECO:0000313" key="5">
    <source>
        <dbReference type="EMBL" id="MBA8795762.1"/>
    </source>
</evidence>
<gene>
    <name evidence="5" type="ORF">FHX74_003403</name>
</gene>
<dbReference type="PANTHER" id="PTHR43110:SF1">
    <property type="entry name" value="THIOL PEROXIDASE"/>
    <property type="match status" value="1"/>
</dbReference>
<dbReference type="InterPro" id="IPR050455">
    <property type="entry name" value="Tpx_Peroxidase_subfamily"/>
</dbReference>
<evidence type="ECO:0000256" key="1">
    <source>
        <dbReference type="ARBA" id="ARBA00022559"/>
    </source>
</evidence>
<sequence length="156" mass="16909">MVADRLAADAVRDFSLPDTHGVERRLSALRGRPVALVFFPFAFTAVCTGELRELSAGYPAVREAGAEVLAISTDTRYALRVFAETEGFVFPLLSDFWPHGAVAQRFHAFDAGRGCATRATVLLDAEQRIVSVDRARISATRDITAELARLAGRSGV</sequence>
<dbReference type="InterPro" id="IPR036249">
    <property type="entry name" value="Thioredoxin-like_sf"/>
</dbReference>
<dbReference type="Pfam" id="PF00578">
    <property type="entry name" value="AhpC-TSA"/>
    <property type="match status" value="1"/>
</dbReference>
<organism evidence="5 6">
    <name type="scientific">Microlunatus kandeliicorticis</name>
    <dbReference type="NCBI Taxonomy" id="1759536"/>
    <lineage>
        <taxon>Bacteria</taxon>
        <taxon>Bacillati</taxon>
        <taxon>Actinomycetota</taxon>
        <taxon>Actinomycetes</taxon>
        <taxon>Propionibacteriales</taxon>
        <taxon>Propionibacteriaceae</taxon>
        <taxon>Microlunatus</taxon>
    </lineage>
</organism>
<dbReference type="GO" id="GO:0004601">
    <property type="term" value="F:peroxidase activity"/>
    <property type="evidence" value="ECO:0007669"/>
    <property type="project" value="UniProtKB-KW"/>
</dbReference>
<dbReference type="AlphaFoldDB" id="A0A7W3P7A1"/>
<keyword evidence="1" id="KW-0575">Peroxidase</keyword>
<reference evidence="5 6" key="1">
    <citation type="submission" date="2020-07" db="EMBL/GenBank/DDBJ databases">
        <title>Sequencing the genomes of 1000 actinobacteria strains.</title>
        <authorList>
            <person name="Klenk H.-P."/>
        </authorList>
    </citation>
    <scope>NUCLEOTIDE SEQUENCE [LARGE SCALE GENOMIC DNA]</scope>
    <source>
        <strain evidence="5 6">DSM 100723</strain>
    </source>
</reference>
<dbReference type="RefSeq" id="WP_182561392.1">
    <property type="nucleotide sequence ID" value="NZ_JACGWT010000006.1"/>
</dbReference>
<dbReference type="EMBL" id="JACGWT010000006">
    <property type="protein sequence ID" value="MBA8795762.1"/>
    <property type="molecule type" value="Genomic_DNA"/>
</dbReference>
<comment type="caution">
    <text evidence="5">The sequence shown here is derived from an EMBL/GenBank/DDBJ whole genome shotgun (WGS) entry which is preliminary data.</text>
</comment>
<dbReference type="SUPFAM" id="SSF52833">
    <property type="entry name" value="Thioredoxin-like"/>
    <property type="match status" value="1"/>
</dbReference>
<dbReference type="PANTHER" id="PTHR43110">
    <property type="entry name" value="THIOL PEROXIDASE"/>
    <property type="match status" value="1"/>
</dbReference>
<accession>A0A7W3P7A1</accession>
<evidence type="ECO:0000256" key="2">
    <source>
        <dbReference type="ARBA" id="ARBA00022862"/>
    </source>
</evidence>
<keyword evidence="3" id="KW-0676">Redox-active center</keyword>
<evidence type="ECO:0000313" key="6">
    <source>
        <dbReference type="Proteomes" id="UP000523079"/>
    </source>
</evidence>
<evidence type="ECO:0000256" key="3">
    <source>
        <dbReference type="ARBA" id="ARBA00023284"/>
    </source>
</evidence>
<dbReference type="Gene3D" id="3.40.30.10">
    <property type="entry name" value="Glutaredoxin"/>
    <property type="match status" value="1"/>
</dbReference>
<dbReference type="InterPro" id="IPR000866">
    <property type="entry name" value="AhpC/TSA"/>
</dbReference>
<name>A0A7W3P7A1_9ACTN</name>
<dbReference type="PROSITE" id="PS51352">
    <property type="entry name" value="THIOREDOXIN_2"/>
    <property type="match status" value="1"/>
</dbReference>
<feature type="domain" description="Thioredoxin" evidence="4">
    <location>
        <begin position="5"/>
        <end position="152"/>
    </location>
</feature>
<evidence type="ECO:0000259" key="4">
    <source>
        <dbReference type="PROSITE" id="PS51352"/>
    </source>
</evidence>
<dbReference type="InterPro" id="IPR013766">
    <property type="entry name" value="Thioredoxin_domain"/>
</dbReference>
<proteinExistence type="predicted"/>
<dbReference type="Proteomes" id="UP000523079">
    <property type="component" value="Unassembled WGS sequence"/>
</dbReference>